<keyword evidence="3" id="KW-1185">Reference proteome</keyword>
<reference evidence="2" key="1">
    <citation type="submission" date="2020-06" db="EMBL/GenBank/DDBJ databases">
        <title>WGS assembly of Ceratodon purpureus strain R40.</title>
        <authorList>
            <person name="Carey S.B."/>
            <person name="Jenkins J."/>
            <person name="Shu S."/>
            <person name="Lovell J.T."/>
            <person name="Sreedasyam A."/>
            <person name="Maumus F."/>
            <person name="Tiley G.P."/>
            <person name="Fernandez-Pozo N."/>
            <person name="Barry K."/>
            <person name="Chen C."/>
            <person name="Wang M."/>
            <person name="Lipzen A."/>
            <person name="Daum C."/>
            <person name="Saski C.A."/>
            <person name="Payton A.C."/>
            <person name="Mcbreen J.C."/>
            <person name="Conrad R.E."/>
            <person name="Kollar L.M."/>
            <person name="Olsson S."/>
            <person name="Huttunen S."/>
            <person name="Landis J.B."/>
            <person name="Wickett N.J."/>
            <person name="Johnson M.G."/>
            <person name="Rensing S.A."/>
            <person name="Grimwood J."/>
            <person name="Schmutz J."/>
            <person name="Mcdaniel S.F."/>
        </authorList>
    </citation>
    <scope>NUCLEOTIDE SEQUENCE</scope>
    <source>
        <strain evidence="2">R40</strain>
    </source>
</reference>
<dbReference type="EMBL" id="CM026425">
    <property type="protein sequence ID" value="KAG0577512.1"/>
    <property type="molecule type" value="Genomic_DNA"/>
</dbReference>
<evidence type="ECO:0000313" key="2">
    <source>
        <dbReference type="EMBL" id="KAG0577512.1"/>
    </source>
</evidence>
<feature type="region of interest" description="Disordered" evidence="1">
    <location>
        <begin position="119"/>
        <end position="175"/>
    </location>
</feature>
<dbReference type="Proteomes" id="UP000822688">
    <property type="component" value="Chromosome 5"/>
</dbReference>
<dbReference type="AlphaFoldDB" id="A0A8T0I244"/>
<name>A0A8T0I244_CERPU</name>
<feature type="compositionally biased region" description="Low complexity" evidence="1">
    <location>
        <begin position="124"/>
        <end position="135"/>
    </location>
</feature>
<proteinExistence type="predicted"/>
<comment type="caution">
    <text evidence="2">The sequence shown here is derived from an EMBL/GenBank/DDBJ whole genome shotgun (WGS) entry which is preliminary data.</text>
</comment>
<sequence>MPRIELCELWGGNPPTAIANQPKEEPIPEEASVAWFIDIMRLHSRGLTPGVSPREYMPSREALAQFFGPKASSGYYFEDYGLPEYEVYVRHLFRRVLQLPWPGYSPLPKADSENARRVLTPGQAPSNPANSTPSPVTARRIDPALKGNHGKGKQNEISPPKRTVERGESSKKGNRTIDEAAAIGLILLRPSFSGMVETERQRFIEARHDIGQPVHTLRSELAEEKERLKFFERKVAEKTGSYERVSEQYGRARDVYAAARFDETQLASKEQKTAMKNFTKNCEILVTSWFENLEVANTRLASWEFKLKRQTERISKMCAELKAAEIVYAEKVEIMDNSVVNLEAVANVLADL</sequence>
<accession>A0A8T0I244</accession>
<evidence type="ECO:0000256" key="1">
    <source>
        <dbReference type="SAM" id="MobiDB-lite"/>
    </source>
</evidence>
<evidence type="ECO:0000313" key="3">
    <source>
        <dbReference type="Proteomes" id="UP000822688"/>
    </source>
</evidence>
<protein>
    <submittedName>
        <fullName evidence="2">Uncharacterized protein</fullName>
    </submittedName>
</protein>
<gene>
    <name evidence="2" type="ORF">KC19_5G162000</name>
</gene>
<feature type="compositionally biased region" description="Basic and acidic residues" evidence="1">
    <location>
        <begin position="162"/>
        <end position="175"/>
    </location>
</feature>
<organism evidence="2 3">
    <name type="scientific">Ceratodon purpureus</name>
    <name type="common">Fire moss</name>
    <name type="synonym">Dicranum purpureum</name>
    <dbReference type="NCBI Taxonomy" id="3225"/>
    <lineage>
        <taxon>Eukaryota</taxon>
        <taxon>Viridiplantae</taxon>
        <taxon>Streptophyta</taxon>
        <taxon>Embryophyta</taxon>
        <taxon>Bryophyta</taxon>
        <taxon>Bryophytina</taxon>
        <taxon>Bryopsida</taxon>
        <taxon>Dicranidae</taxon>
        <taxon>Pseudoditrichales</taxon>
        <taxon>Ditrichaceae</taxon>
        <taxon>Ceratodon</taxon>
    </lineage>
</organism>